<dbReference type="GO" id="GO:0016747">
    <property type="term" value="F:acyltransferase activity, transferring groups other than amino-acyl groups"/>
    <property type="evidence" value="ECO:0007669"/>
    <property type="project" value="InterPro"/>
</dbReference>
<dbReference type="GO" id="GO:0007064">
    <property type="term" value="P:mitotic sister chromatid cohesion"/>
    <property type="evidence" value="ECO:0007669"/>
    <property type="project" value="TreeGrafter"/>
</dbReference>
<evidence type="ECO:0000313" key="7">
    <source>
        <dbReference type="Proteomes" id="UP000029725"/>
    </source>
</evidence>
<dbReference type="AlphaFoldDB" id="A0A098VTG1"/>
<evidence type="ECO:0000259" key="5">
    <source>
        <dbReference type="PROSITE" id="PS51186"/>
    </source>
</evidence>
<accession>A0A098VTG1</accession>
<dbReference type="InterPro" id="IPR000182">
    <property type="entry name" value="GNAT_dom"/>
</dbReference>
<dbReference type="GeneID" id="25258888"/>
<dbReference type="VEuPathDB" id="MicrosporidiaDB:DI09_19p370"/>
<reference evidence="6 7" key="1">
    <citation type="submission" date="2014-04" db="EMBL/GenBank/DDBJ databases">
        <title>A new species of microsporidia sheds light on the evolution of extreme parasitism.</title>
        <authorList>
            <person name="Haag K.L."/>
            <person name="James T.Y."/>
            <person name="Larsson R."/>
            <person name="Schaer T.M."/>
            <person name="Refardt D."/>
            <person name="Pombert J.-F."/>
            <person name="Ebert D."/>
        </authorList>
    </citation>
    <scope>NUCLEOTIDE SEQUENCE [LARGE SCALE GENOMIC DNA]</scope>
    <source>
        <strain evidence="6 7">UGP3</strain>
        <tissue evidence="6">Spores</tissue>
    </source>
</reference>
<comment type="caution">
    <text evidence="6">The sequence shown here is derived from an EMBL/GenBank/DDBJ whole genome shotgun (WGS) entry which is preliminary data.</text>
</comment>
<gene>
    <name evidence="6" type="ORF">DI09_19p370</name>
</gene>
<dbReference type="EMBL" id="JMKJ01000110">
    <property type="protein sequence ID" value="KGG52255.1"/>
    <property type="molecule type" value="Genomic_DNA"/>
</dbReference>
<dbReference type="CDD" id="cd04301">
    <property type="entry name" value="NAT_SF"/>
    <property type="match status" value="1"/>
</dbReference>
<dbReference type="SUPFAM" id="SSF55729">
    <property type="entry name" value="Acyl-CoA N-acyltransferases (Nat)"/>
    <property type="match status" value="1"/>
</dbReference>
<dbReference type="InterPro" id="IPR016181">
    <property type="entry name" value="Acyl_CoA_acyltransferase"/>
</dbReference>
<dbReference type="PANTHER" id="PTHR42919:SF8">
    <property type="entry name" value="N-ALPHA-ACETYLTRANSFERASE 50"/>
    <property type="match status" value="1"/>
</dbReference>
<keyword evidence="4" id="KW-0812">Transmembrane</keyword>
<evidence type="ECO:0000256" key="4">
    <source>
        <dbReference type="SAM" id="Phobius"/>
    </source>
</evidence>
<keyword evidence="7" id="KW-1185">Reference proteome</keyword>
<organism evidence="6 7">
    <name type="scientific">Mitosporidium daphniae</name>
    <dbReference type="NCBI Taxonomy" id="1485682"/>
    <lineage>
        <taxon>Eukaryota</taxon>
        <taxon>Fungi</taxon>
        <taxon>Fungi incertae sedis</taxon>
        <taxon>Microsporidia</taxon>
        <taxon>Mitosporidium</taxon>
    </lineage>
</organism>
<dbReference type="OrthoDB" id="47374at2759"/>
<feature type="domain" description="N-acetyltransferase" evidence="5">
    <location>
        <begin position="88"/>
        <end position="255"/>
    </location>
</feature>
<dbReference type="HOGENOM" id="CLU_1090224_0_0_1"/>
<keyword evidence="1" id="KW-0808">Transferase</keyword>
<dbReference type="InterPro" id="IPR051556">
    <property type="entry name" value="N-term/lysine_N-AcTrnsfr"/>
</dbReference>
<name>A0A098VTG1_9MICR</name>
<protein>
    <recommendedName>
        <fullName evidence="5">N-acetyltransferase domain-containing protein</fullName>
    </recommendedName>
</protein>
<dbReference type="GO" id="GO:0031415">
    <property type="term" value="C:NatA complex"/>
    <property type="evidence" value="ECO:0007669"/>
    <property type="project" value="TreeGrafter"/>
</dbReference>
<dbReference type="RefSeq" id="XP_013238682.1">
    <property type="nucleotide sequence ID" value="XM_013383228.1"/>
</dbReference>
<keyword evidence="4" id="KW-0472">Membrane</keyword>
<evidence type="ECO:0000313" key="6">
    <source>
        <dbReference type="EMBL" id="KGG52255.1"/>
    </source>
</evidence>
<sequence length="255" mass="29017">MDLKKRKHHSPSAQFVEQPSIADRSPKPPPYSIRSIPKIILILLSLLFSFVAVTFVYVMINGNFHILGFRGSEKSGTSTNTTKFLSTFQYVEITAAYMDELRKLNTVLLPISYSDSMYRIICENTRFSRMALREGRFPTGSITARIESPAITGVSFAKPGQNPEKHVYIMTIGVLPLYRRFGIGSHLLKELEVEAKTFNSEGHPFHLTALLLHVQYNNTAAIEFYSRNGFKMVKDIPNYYVTVQPRRAYLLAKEI</sequence>
<evidence type="ECO:0000256" key="3">
    <source>
        <dbReference type="SAM" id="MobiDB-lite"/>
    </source>
</evidence>
<dbReference type="Proteomes" id="UP000029725">
    <property type="component" value="Unassembled WGS sequence"/>
</dbReference>
<evidence type="ECO:0000256" key="1">
    <source>
        <dbReference type="ARBA" id="ARBA00022679"/>
    </source>
</evidence>
<feature type="compositionally biased region" description="Basic residues" evidence="3">
    <location>
        <begin position="1"/>
        <end position="10"/>
    </location>
</feature>
<feature type="transmembrane region" description="Helical" evidence="4">
    <location>
        <begin position="39"/>
        <end position="60"/>
    </location>
</feature>
<dbReference type="PANTHER" id="PTHR42919">
    <property type="entry name" value="N-ALPHA-ACETYLTRANSFERASE"/>
    <property type="match status" value="1"/>
</dbReference>
<dbReference type="Gene3D" id="3.40.630.30">
    <property type="match status" value="1"/>
</dbReference>
<dbReference type="PROSITE" id="PS51186">
    <property type="entry name" value="GNAT"/>
    <property type="match status" value="1"/>
</dbReference>
<keyword evidence="4" id="KW-1133">Transmembrane helix</keyword>
<dbReference type="Pfam" id="PF00583">
    <property type="entry name" value="Acetyltransf_1"/>
    <property type="match status" value="1"/>
</dbReference>
<evidence type="ECO:0000256" key="2">
    <source>
        <dbReference type="ARBA" id="ARBA00023315"/>
    </source>
</evidence>
<proteinExistence type="predicted"/>
<feature type="region of interest" description="Disordered" evidence="3">
    <location>
        <begin position="1"/>
        <end position="28"/>
    </location>
</feature>
<keyword evidence="2" id="KW-0012">Acyltransferase</keyword>